<feature type="region of interest" description="Disordered" evidence="1">
    <location>
        <begin position="1"/>
        <end position="35"/>
    </location>
</feature>
<keyword evidence="3" id="KW-1185">Reference proteome</keyword>
<gene>
    <name evidence="4" type="primary">LOC114241501</name>
</gene>
<dbReference type="GO" id="GO:0031902">
    <property type="term" value="C:late endosome membrane"/>
    <property type="evidence" value="ECO:0007669"/>
    <property type="project" value="TreeGrafter"/>
</dbReference>
<dbReference type="OrthoDB" id="6357215at2759"/>
<dbReference type="PANTHER" id="PTHR34009">
    <property type="entry name" value="PROTEIN STAR"/>
    <property type="match status" value="1"/>
</dbReference>
<dbReference type="PANTHER" id="PTHR34009:SF2">
    <property type="entry name" value="PROTEIN STAR"/>
    <property type="match status" value="1"/>
</dbReference>
<dbReference type="InterPro" id="IPR053202">
    <property type="entry name" value="EGF_Rcpt_Signaling_Reg"/>
</dbReference>
<dbReference type="GO" id="GO:0016197">
    <property type="term" value="P:endosomal transport"/>
    <property type="evidence" value="ECO:0007669"/>
    <property type="project" value="TreeGrafter"/>
</dbReference>
<protein>
    <submittedName>
        <fullName evidence="4">Protein Star</fullName>
    </submittedName>
</protein>
<name>A0A6J2JGH6_BOMMA</name>
<evidence type="ECO:0000256" key="2">
    <source>
        <dbReference type="SAM" id="Phobius"/>
    </source>
</evidence>
<dbReference type="GO" id="GO:0006888">
    <property type="term" value="P:endoplasmic reticulum to Golgi vesicle-mediated transport"/>
    <property type="evidence" value="ECO:0007669"/>
    <property type="project" value="TreeGrafter"/>
</dbReference>
<evidence type="ECO:0000256" key="1">
    <source>
        <dbReference type="SAM" id="MobiDB-lite"/>
    </source>
</evidence>
<dbReference type="Proteomes" id="UP000504629">
    <property type="component" value="Unplaced"/>
</dbReference>
<sequence>MQGIENKVIMAEKTDQDNPPPPVEEPGQAMDKPPEPKPNLIDKLVIIFAETKTHSPRFTLPAFMKAPPNELYRRLLPAMLFVLTFVTVMTMLLIYMDTVALGAQQFRLNMTRDYELARIGQGSAALIAYVRQLHLTARSKPQDVVTTPTEQVKVLDSIFGEELYNGTFVEWMASGGRWQSTSYLESARGWSGLVARAAPQDYFALRAARTLHACLSPNQHPREISYEEEGFWTRVLCLPLYTVLAAAELSACRYVVLDAPPALRVLPFRSLQLQVLEVIQSDPEIRNQTTNFLLSKNYTVAATFKDSIMYSLKTN</sequence>
<keyword evidence="2" id="KW-0812">Transmembrane</keyword>
<dbReference type="CTD" id="33281"/>
<dbReference type="GeneID" id="114241501"/>
<proteinExistence type="predicted"/>
<dbReference type="KEGG" id="bman:114241501"/>
<evidence type="ECO:0000313" key="3">
    <source>
        <dbReference type="Proteomes" id="UP000504629"/>
    </source>
</evidence>
<keyword evidence="2" id="KW-0472">Membrane</keyword>
<accession>A0A6J2JGH6</accession>
<dbReference type="AlphaFoldDB" id="A0A6J2JGH6"/>
<dbReference type="GO" id="GO:0005886">
    <property type="term" value="C:plasma membrane"/>
    <property type="evidence" value="ECO:0007669"/>
    <property type="project" value="TreeGrafter"/>
</dbReference>
<dbReference type="GO" id="GO:0005794">
    <property type="term" value="C:Golgi apparatus"/>
    <property type="evidence" value="ECO:0007669"/>
    <property type="project" value="TreeGrafter"/>
</dbReference>
<dbReference type="RefSeq" id="XP_028028142.1">
    <property type="nucleotide sequence ID" value="XM_028172341.1"/>
</dbReference>
<reference evidence="4" key="1">
    <citation type="submission" date="2025-08" db="UniProtKB">
        <authorList>
            <consortium name="RefSeq"/>
        </authorList>
    </citation>
    <scope>IDENTIFICATION</scope>
    <source>
        <tissue evidence="4">Silk gland</tissue>
    </source>
</reference>
<dbReference type="GO" id="GO:0005789">
    <property type="term" value="C:endoplasmic reticulum membrane"/>
    <property type="evidence" value="ECO:0007669"/>
    <property type="project" value="TreeGrafter"/>
</dbReference>
<evidence type="ECO:0000313" key="4">
    <source>
        <dbReference type="RefSeq" id="XP_028028142.1"/>
    </source>
</evidence>
<feature type="transmembrane region" description="Helical" evidence="2">
    <location>
        <begin position="75"/>
        <end position="96"/>
    </location>
</feature>
<keyword evidence="2" id="KW-1133">Transmembrane helix</keyword>
<organism evidence="3 4">
    <name type="scientific">Bombyx mandarina</name>
    <name type="common">Wild silk moth</name>
    <name type="synonym">Wild silkworm</name>
    <dbReference type="NCBI Taxonomy" id="7092"/>
    <lineage>
        <taxon>Eukaryota</taxon>
        <taxon>Metazoa</taxon>
        <taxon>Ecdysozoa</taxon>
        <taxon>Arthropoda</taxon>
        <taxon>Hexapoda</taxon>
        <taxon>Insecta</taxon>
        <taxon>Pterygota</taxon>
        <taxon>Neoptera</taxon>
        <taxon>Endopterygota</taxon>
        <taxon>Lepidoptera</taxon>
        <taxon>Glossata</taxon>
        <taxon>Ditrysia</taxon>
        <taxon>Bombycoidea</taxon>
        <taxon>Bombycidae</taxon>
        <taxon>Bombycinae</taxon>
        <taxon>Bombyx</taxon>
    </lineage>
</organism>